<dbReference type="Proteomes" id="UP000006556">
    <property type="component" value="Chromosome"/>
</dbReference>
<dbReference type="Gene3D" id="3.40.50.150">
    <property type="entry name" value="Vaccinia Virus protein VP39"/>
    <property type="match status" value="1"/>
</dbReference>
<dbReference type="EMBL" id="AP009389">
    <property type="protein sequence ID" value="BAF59820.1"/>
    <property type="molecule type" value="Genomic_DNA"/>
</dbReference>
<dbReference type="InterPro" id="IPR011545">
    <property type="entry name" value="DEAD/DEAH_box_helicase_dom"/>
</dbReference>
<sequence>MAYETIVSNTLKQERGQFFTHRNIIRFMVKMLDPDEKDMVLDPACGSGGFLVVVLDHVRRKIARELFPDEEGILLEDRVNDPRVVERAKYTLQGKTYFFKLPYNVGPKGTRSAGTIATADHCTTGTGSGKSLAYLVLIVDYVLRHGNGRGIQAMVVYPMNALADGWKRKKERNIKGYFTYPTPNCFSNCLTFARSASDFRRLSRYCIALSTLPSKYLIIAI</sequence>
<proteinExistence type="predicted"/>
<dbReference type="SUPFAM" id="SSF52540">
    <property type="entry name" value="P-loop containing nucleoside triphosphate hydrolases"/>
    <property type="match status" value="1"/>
</dbReference>
<dbReference type="KEGG" id="pth:PTH_1639"/>
<organism evidence="3 4">
    <name type="scientific">Pelotomaculum thermopropionicum (strain DSM 13744 / JCM 10971 / SI)</name>
    <dbReference type="NCBI Taxonomy" id="370438"/>
    <lineage>
        <taxon>Bacteria</taxon>
        <taxon>Bacillati</taxon>
        <taxon>Bacillota</taxon>
        <taxon>Clostridia</taxon>
        <taxon>Eubacteriales</taxon>
        <taxon>Desulfotomaculaceae</taxon>
        <taxon>Pelotomaculum</taxon>
    </lineage>
</organism>
<dbReference type="GO" id="GO:0005524">
    <property type="term" value="F:ATP binding"/>
    <property type="evidence" value="ECO:0007669"/>
    <property type="project" value="InterPro"/>
</dbReference>
<reference evidence="4" key="1">
    <citation type="journal article" date="2008" name="Genome Res.">
        <title>The genome of Pelotomaculum thermopropionicum reveals niche-associated evolution in anaerobic microbiota.</title>
        <authorList>
            <person name="Kosaka T."/>
            <person name="Kato S."/>
            <person name="Shimoyama T."/>
            <person name="Ishii S."/>
            <person name="Abe T."/>
            <person name="Watanabe K."/>
        </authorList>
    </citation>
    <scope>NUCLEOTIDE SEQUENCE [LARGE SCALE GENOMIC DNA]</scope>
    <source>
        <strain evidence="4">DSM 13744 / JCM 10971 / SI</strain>
    </source>
</reference>
<dbReference type="Pfam" id="PF00270">
    <property type="entry name" value="DEAD"/>
    <property type="match status" value="1"/>
</dbReference>
<dbReference type="eggNOG" id="COG1205">
    <property type="taxonomic scope" value="Bacteria"/>
</dbReference>
<dbReference type="PRINTS" id="PR00507">
    <property type="entry name" value="N12N6MTFRASE"/>
</dbReference>
<dbReference type="InterPro" id="IPR003356">
    <property type="entry name" value="DNA_methylase_A-5"/>
</dbReference>
<dbReference type="SUPFAM" id="SSF53335">
    <property type="entry name" value="S-adenosyl-L-methionine-dependent methyltransferases"/>
    <property type="match status" value="1"/>
</dbReference>
<feature type="domain" description="DNA methylase adenine-specific" evidence="2">
    <location>
        <begin position="2"/>
        <end position="61"/>
    </location>
</feature>
<dbReference type="GO" id="GO:0003677">
    <property type="term" value="F:DNA binding"/>
    <property type="evidence" value="ECO:0007669"/>
    <property type="project" value="InterPro"/>
</dbReference>
<keyword evidence="4" id="KW-1185">Reference proteome</keyword>
<evidence type="ECO:0000313" key="3">
    <source>
        <dbReference type="EMBL" id="BAF59820.1"/>
    </source>
</evidence>
<dbReference type="Pfam" id="PF02384">
    <property type="entry name" value="N6_Mtase"/>
    <property type="match status" value="1"/>
</dbReference>
<name>A5D1Q2_PELTS</name>
<dbReference type="GO" id="GO:0008170">
    <property type="term" value="F:N-methyltransferase activity"/>
    <property type="evidence" value="ECO:0007669"/>
    <property type="project" value="InterPro"/>
</dbReference>
<dbReference type="STRING" id="370438.PTH_1639"/>
<dbReference type="HOGENOM" id="CLU_1249648_0_0_9"/>
<dbReference type="Gene3D" id="3.40.50.300">
    <property type="entry name" value="P-loop containing nucleotide triphosphate hydrolases"/>
    <property type="match status" value="1"/>
</dbReference>
<dbReference type="PANTHER" id="PTHR42998:SF1">
    <property type="entry name" value="TYPE I RESTRICTION ENZYME HINDI METHYLASE SUBUNIT"/>
    <property type="match status" value="1"/>
</dbReference>
<dbReference type="eggNOG" id="COG0286">
    <property type="taxonomic scope" value="Bacteria"/>
</dbReference>
<evidence type="ECO:0000259" key="1">
    <source>
        <dbReference type="Pfam" id="PF00270"/>
    </source>
</evidence>
<evidence type="ECO:0000313" key="4">
    <source>
        <dbReference type="Proteomes" id="UP000006556"/>
    </source>
</evidence>
<feature type="domain" description="DEAD/DEAH-box helicase" evidence="1">
    <location>
        <begin position="124"/>
        <end position="169"/>
    </location>
</feature>
<protein>
    <submittedName>
        <fullName evidence="3">Uncharacterized protein</fullName>
    </submittedName>
</protein>
<dbReference type="PANTHER" id="PTHR42998">
    <property type="entry name" value="TYPE I RESTRICTION ENZYME HINDVIIP M PROTEIN-RELATED"/>
    <property type="match status" value="1"/>
</dbReference>
<accession>A5D1Q2</accession>
<dbReference type="InterPro" id="IPR052916">
    <property type="entry name" value="Type-I_RE_MTase_Subunit"/>
</dbReference>
<dbReference type="AlphaFoldDB" id="A5D1Q2"/>
<dbReference type="InterPro" id="IPR027417">
    <property type="entry name" value="P-loop_NTPase"/>
</dbReference>
<evidence type="ECO:0000259" key="2">
    <source>
        <dbReference type="Pfam" id="PF02384"/>
    </source>
</evidence>
<dbReference type="InterPro" id="IPR029063">
    <property type="entry name" value="SAM-dependent_MTases_sf"/>
</dbReference>
<gene>
    <name evidence="3" type="ordered locus">PTH_1639</name>
</gene>